<dbReference type="AlphaFoldDB" id="A0AAE1AIG9"/>
<reference evidence="1" key="1">
    <citation type="journal article" date="2023" name="G3 (Bethesda)">
        <title>A reference genome for the long-term kleptoplast-retaining sea slug Elysia crispata morphotype clarki.</title>
        <authorList>
            <person name="Eastman K.E."/>
            <person name="Pendleton A.L."/>
            <person name="Shaikh M.A."/>
            <person name="Suttiyut T."/>
            <person name="Ogas R."/>
            <person name="Tomko P."/>
            <person name="Gavelis G."/>
            <person name="Widhalm J.R."/>
            <person name="Wisecaver J.H."/>
        </authorList>
    </citation>
    <scope>NUCLEOTIDE SEQUENCE</scope>
    <source>
        <strain evidence="1">ECLA1</strain>
    </source>
</reference>
<sequence length="105" mass="12606">MRPYCYCHTCGMTIFPSHSISIYRRKENQPHLDFRHTSVTFDIMSRWCTTRPTRPVPWACVDSQCEKILREYRDKKDHCVGDLRHHETIADQSKHPRHRKKALKP</sequence>
<evidence type="ECO:0000313" key="2">
    <source>
        <dbReference type="Proteomes" id="UP001283361"/>
    </source>
</evidence>
<comment type="caution">
    <text evidence="1">The sequence shown here is derived from an EMBL/GenBank/DDBJ whole genome shotgun (WGS) entry which is preliminary data.</text>
</comment>
<gene>
    <name evidence="1" type="ORF">RRG08_012598</name>
</gene>
<evidence type="ECO:0000313" key="1">
    <source>
        <dbReference type="EMBL" id="KAK3788424.1"/>
    </source>
</evidence>
<name>A0AAE1AIG9_9GAST</name>
<protein>
    <submittedName>
        <fullName evidence="1">Uncharacterized protein</fullName>
    </submittedName>
</protein>
<keyword evidence="2" id="KW-1185">Reference proteome</keyword>
<dbReference type="EMBL" id="JAWDGP010001763">
    <property type="protein sequence ID" value="KAK3788424.1"/>
    <property type="molecule type" value="Genomic_DNA"/>
</dbReference>
<proteinExistence type="predicted"/>
<dbReference type="Proteomes" id="UP001283361">
    <property type="component" value="Unassembled WGS sequence"/>
</dbReference>
<organism evidence="1 2">
    <name type="scientific">Elysia crispata</name>
    <name type="common">lettuce slug</name>
    <dbReference type="NCBI Taxonomy" id="231223"/>
    <lineage>
        <taxon>Eukaryota</taxon>
        <taxon>Metazoa</taxon>
        <taxon>Spiralia</taxon>
        <taxon>Lophotrochozoa</taxon>
        <taxon>Mollusca</taxon>
        <taxon>Gastropoda</taxon>
        <taxon>Heterobranchia</taxon>
        <taxon>Euthyneura</taxon>
        <taxon>Panpulmonata</taxon>
        <taxon>Sacoglossa</taxon>
        <taxon>Placobranchoidea</taxon>
        <taxon>Plakobranchidae</taxon>
        <taxon>Elysia</taxon>
    </lineage>
</organism>
<accession>A0AAE1AIG9</accession>